<protein>
    <submittedName>
        <fullName evidence="1">Uncharacterized protein</fullName>
    </submittedName>
</protein>
<gene>
    <name evidence="1" type="ORF">BN14_04855</name>
</gene>
<dbReference type="HOGENOM" id="CLU_2428595_0_0_1"/>
<comment type="caution">
    <text evidence="1">The sequence shown here is derived from an EMBL/GenBank/DDBJ whole genome shotgun (WGS) entry which is preliminary data.</text>
</comment>
<sequence length="91" mass="10527">MRFLRFWPGYETNPRRDMSTCTNPRLISSKSSTIASRTISRWDSAARRLFLVLALALPLAWDTLNNRLKLRLKLKLRLESKCSSTKRSVGT</sequence>
<proteinExistence type="predicted"/>
<dbReference type="Proteomes" id="UP000012065">
    <property type="component" value="Unassembled WGS sequence"/>
</dbReference>
<name>M5BST6_THACB</name>
<dbReference type="AlphaFoldDB" id="M5BST6"/>
<reference evidence="1 2" key="1">
    <citation type="journal article" date="2013" name="J. Biotechnol.">
        <title>Establishment and interpretation of the genome sequence of the phytopathogenic fungus Rhizoctonia solani AG1-IB isolate 7/3/14.</title>
        <authorList>
            <person name="Wibberg D.W."/>
            <person name="Jelonek L.J."/>
            <person name="Rupp O.R."/>
            <person name="Hennig M.H."/>
            <person name="Eikmeyer F.E."/>
            <person name="Goesmann A.G."/>
            <person name="Hartmann A.H."/>
            <person name="Borriss R.B."/>
            <person name="Grosch R.G."/>
            <person name="Puehler A.P."/>
            <person name="Schlueter A.S."/>
        </authorList>
    </citation>
    <scope>NUCLEOTIDE SEQUENCE [LARGE SCALE GENOMIC DNA]</scope>
    <source>
        <strain evidence="2">AG1-IB / isolate 7/3/14</strain>
    </source>
</reference>
<accession>M5BST6</accession>
<dbReference type="EMBL" id="CAOJ01007023">
    <property type="protein sequence ID" value="CCO30823.1"/>
    <property type="molecule type" value="Genomic_DNA"/>
</dbReference>
<evidence type="ECO:0000313" key="1">
    <source>
        <dbReference type="EMBL" id="CCO30823.1"/>
    </source>
</evidence>
<evidence type="ECO:0000313" key="2">
    <source>
        <dbReference type="Proteomes" id="UP000012065"/>
    </source>
</evidence>
<organism evidence="1 2">
    <name type="scientific">Thanatephorus cucumeris (strain AG1-IB / isolate 7/3/14)</name>
    <name type="common">Lettuce bottom rot fungus</name>
    <name type="synonym">Rhizoctonia solani</name>
    <dbReference type="NCBI Taxonomy" id="1108050"/>
    <lineage>
        <taxon>Eukaryota</taxon>
        <taxon>Fungi</taxon>
        <taxon>Dikarya</taxon>
        <taxon>Basidiomycota</taxon>
        <taxon>Agaricomycotina</taxon>
        <taxon>Agaricomycetes</taxon>
        <taxon>Cantharellales</taxon>
        <taxon>Ceratobasidiaceae</taxon>
        <taxon>Rhizoctonia</taxon>
        <taxon>Rhizoctonia solani AG-1</taxon>
    </lineage>
</organism>